<evidence type="ECO:0000259" key="2">
    <source>
        <dbReference type="Pfam" id="PF04961"/>
    </source>
</evidence>
<organism evidence="3">
    <name type="scientific">uncultured Latescibacterota bacterium</name>
    <dbReference type="NCBI Taxonomy" id="199737"/>
    <lineage>
        <taxon>Bacteria</taxon>
        <taxon>Pseudomonadati</taxon>
        <taxon>Candidatus Latescibacterota</taxon>
        <taxon>environmental samples</taxon>
    </lineage>
</organism>
<accession>Q2Z0C8</accession>
<reference evidence="3" key="1">
    <citation type="journal article" date="2005" name="Environ. Microbiol.">
        <title>Lateral gene transfer and phylogenetic assignment of environmental fosmid clones.</title>
        <authorList>
            <person name="Nesbo C.L."/>
            <person name="Boucher Y."/>
            <person name="Dlutek M."/>
            <person name="Doolittle F.W."/>
        </authorList>
    </citation>
    <scope>NUCLEOTIDE SEQUENCE</scope>
</reference>
<dbReference type="AlphaFoldDB" id="Q2Z0C8"/>
<dbReference type="EMBL" id="AJ937760">
    <property type="protein sequence ID" value="CAI78472.1"/>
    <property type="molecule type" value="Genomic_DNA"/>
</dbReference>
<dbReference type="InterPro" id="IPR036178">
    <property type="entry name" value="Formintransfe-cycloase-like_sf"/>
</dbReference>
<evidence type="ECO:0000313" key="3">
    <source>
        <dbReference type="EMBL" id="CAI78472.1"/>
    </source>
</evidence>
<protein>
    <recommendedName>
        <fullName evidence="2">Cyclodeaminase/cyclohydrolase domain-containing protein</fullName>
    </recommendedName>
</protein>
<proteinExistence type="predicted"/>
<evidence type="ECO:0000256" key="1">
    <source>
        <dbReference type="SAM" id="Coils"/>
    </source>
</evidence>
<dbReference type="GO" id="GO:0003824">
    <property type="term" value="F:catalytic activity"/>
    <property type="evidence" value="ECO:0007669"/>
    <property type="project" value="InterPro"/>
</dbReference>
<feature type="coiled-coil region" evidence="1">
    <location>
        <begin position="48"/>
        <end position="75"/>
    </location>
</feature>
<dbReference type="SUPFAM" id="SSF101262">
    <property type="entry name" value="Methenyltetrahydrofolate cyclohydrolase-like"/>
    <property type="match status" value="1"/>
</dbReference>
<keyword evidence="1" id="KW-0175">Coiled coil</keyword>
<sequence length="208" mass="21063">MTDLSAFLGELASDSPTPGGGSVAALCGALGAALNSMVANLTIGKKKYADVEEDMKRALSAAETLRLELTQMIEEDAAAFDRVMAALRMPKETDEEKASRTAAVQAALVDAATVPLVVMEMCVGVISLAKPVATHGNANAVSDAGVAALVGRAGVHAAGLNVMINLGGIHAPEHAAFVEKARAAIGDLGRAADAGCDEVMAIVVPKVS</sequence>
<name>Q2Z0C8_9BACT</name>
<dbReference type="Gene3D" id="1.20.120.680">
    <property type="entry name" value="Formiminotetrahydrofolate cyclodeaminase monomer, up-and-down helical bundle"/>
    <property type="match status" value="1"/>
</dbReference>
<feature type="domain" description="Cyclodeaminase/cyclohydrolase" evidence="2">
    <location>
        <begin position="4"/>
        <end position="181"/>
    </location>
</feature>
<dbReference type="InterPro" id="IPR007044">
    <property type="entry name" value="Cyclodeamin/CycHdrlase"/>
</dbReference>
<dbReference type="Pfam" id="PF04961">
    <property type="entry name" value="FTCD_C"/>
    <property type="match status" value="1"/>
</dbReference>